<evidence type="ECO:0000256" key="2">
    <source>
        <dbReference type="ARBA" id="ARBA00016337"/>
    </source>
</evidence>
<evidence type="ECO:0000256" key="7">
    <source>
        <dbReference type="ARBA" id="ARBA00022842"/>
    </source>
</evidence>
<dbReference type="RefSeq" id="WP_062484882.1">
    <property type="nucleotide sequence ID" value="NZ_KQ960925.1"/>
</dbReference>
<dbReference type="InterPro" id="IPR003374">
    <property type="entry name" value="ApbE-like_sf"/>
</dbReference>
<evidence type="ECO:0000256" key="12">
    <source>
        <dbReference type="RuleBase" id="RU363002"/>
    </source>
</evidence>
<dbReference type="Gene3D" id="3.10.520.10">
    <property type="entry name" value="ApbE-like domains"/>
    <property type="match status" value="1"/>
</dbReference>
<keyword evidence="3 10" id="KW-0285">Flavoprotein</keyword>
<evidence type="ECO:0000313" key="14">
    <source>
        <dbReference type="Proteomes" id="UP000070160"/>
    </source>
</evidence>
<comment type="cofactor">
    <cofactor evidence="11">
        <name>Mg(2+)</name>
        <dbReference type="ChEBI" id="CHEBI:18420"/>
    </cofactor>
    <cofactor evidence="11">
        <name>Mn(2+)</name>
        <dbReference type="ChEBI" id="CHEBI:29035"/>
    </cofactor>
    <text evidence="11">Magnesium. Can also use manganese.</text>
</comment>
<name>A0A134CLY1_9FIRM</name>
<evidence type="ECO:0000256" key="5">
    <source>
        <dbReference type="ARBA" id="ARBA00022723"/>
    </source>
</evidence>
<keyword evidence="12" id="KW-0449">Lipoprotein</keyword>
<keyword evidence="12" id="KW-0472">Membrane</keyword>
<dbReference type="AlphaFoldDB" id="A0A134CLY1"/>
<dbReference type="GO" id="GO:0005886">
    <property type="term" value="C:plasma membrane"/>
    <property type="evidence" value="ECO:0007669"/>
    <property type="project" value="UniProtKB-SubCell"/>
</dbReference>
<evidence type="ECO:0000256" key="8">
    <source>
        <dbReference type="ARBA" id="ARBA00031306"/>
    </source>
</evidence>
<keyword evidence="6 10" id="KW-0274">FAD</keyword>
<comment type="subcellular location">
    <subcellularLocation>
        <location evidence="12">Cell inner membrane</location>
        <topology evidence="12">Lipid-anchor</topology>
        <orientation evidence="12">Periplasmic side</orientation>
    </subcellularLocation>
</comment>
<dbReference type="PANTHER" id="PTHR30040">
    <property type="entry name" value="THIAMINE BIOSYNTHESIS LIPOPROTEIN APBE"/>
    <property type="match status" value="1"/>
</dbReference>
<evidence type="ECO:0000256" key="1">
    <source>
        <dbReference type="ARBA" id="ARBA00011955"/>
    </source>
</evidence>
<keyword evidence="4 10" id="KW-0808">Transferase</keyword>
<dbReference type="Proteomes" id="UP000070160">
    <property type="component" value="Unassembled WGS sequence"/>
</dbReference>
<feature type="binding site" evidence="11">
    <location>
        <position position="297"/>
    </location>
    <ligand>
        <name>Mg(2+)</name>
        <dbReference type="ChEBI" id="CHEBI:18420"/>
    </ligand>
</feature>
<keyword evidence="12" id="KW-0997">Cell inner membrane</keyword>
<evidence type="ECO:0000256" key="10">
    <source>
        <dbReference type="PIRNR" id="PIRNR006268"/>
    </source>
</evidence>
<evidence type="ECO:0000256" key="6">
    <source>
        <dbReference type="ARBA" id="ARBA00022827"/>
    </source>
</evidence>
<evidence type="ECO:0000256" key="9">
    <source>
        <dbReference type="ARBA" id="ARBA00048540"/>
    </source>
</evidence>
<dbReference type="GO" id="GO:0046872">
    <property type="term" value="F:metal ion binding"/>
    <property type="evidence" value="ECO:0007669"/>
    <property type="project" value="UniProtKB-UniRule"/>
</dbReference>
<proteinExistence type="inferred from homology"/>
<comment type="similarity">
    <text evidence="10 12">Belongs to the ApbE family.</text>
</comment>
<dbReference type="PATRIC" id="fig|1588748.3.peg.99"/>
<evidence type="ECO:0000313" key="13">
    <source>
        <dbReference type="EMBL" id="KXB93185.1"/>
    </source>
</evidence>
<keyword evidence="12" id="KW-1003">Cell membrane</keyword>
<dbReference type="STRING" id="1588748.HMPREF3182_00103"/>
<accession>A0A134CLY1</accession>
<comment type="function">
    <text evidence="12">Flavin transferase that catalyzes the transfer of the FMN moiety of FAD and its covalent binding to the hydroxyl group of a threonine residue in a target flavoprotein.</text>
</comment>
<gene>
    <name evidence="13" type="ORF">HMPREF3182_00103</name>
</gene>
<dbReference type="PROSITE" id="PS51257">
    <property type="entry name" value="PROKAR_LIPOPROTEIN"/>
    <property type="match status" value="1"/>
</dbReference>
<keyword evidence="5 10" id="KW-0479">Metal-binding</keyword>
<keyword evidence="14" id="KW-1185">Reference proteome</keyword>
<reference evidence="14" key="1">
    <citation type="submission" date="2016-01" db="EMBL/GenBank/DDBJ databases">
        <authorList>
            <person name="Mitreva M."/>
            <person name="Pepin K.H."/>
            <person name="Mihindukulasuriya K.A."/>
            <person name="Fulton R."/>
            <person name="Fronick C."/>
            <person name="O'Laughlin M."/>
            <person name="Miner T."/>
            <person name="Herter B."/>
            <person name="Rosa B.A."/>
            <person name="Cordes M."/>
            <person name="Tomlinson C."/>
            <person name="Wollam A."/>
            <person name="Palsikar V.B."/>
            <person name="Mardis E.R."/>
            <person name="Wilson R.K."/>
        </authorList>
    </citation>
    <scope>NUCLEOTIDE SEQUENCE [LARGE SCALE GENOMIC DNA]</scope>
    <source>
        <strain evidence="14">KA00182</strain>
    </source>
</reference>
<dbReference type="InterPro" id="IPR024932">
    <property type="entry name" value="ApbE"/>
</dbReference>
<dbReference type="GO" id="GO:0016740">
    <property type="term" value="F:transferase activity"/>
    <property type="evidence" value="ECO:0007669"/>
    <property type="project" value="UniProtKB-UniRule"/>
</dbReference>
<dbReference type="PIRSF" id="PIRSF006268">
    <property type="entry name" value="ApbE"/>
    <property type="match status" value="1"/>
</dbReference>
<evidence type="ECO:0000256" key="11">
    <source>
        <dbReference type="PIRSR" id="PIRSR006268-2"/>
    </source>
</evidence>
<feature type="binding site" evidence="11">
    <location>
        <position position="176"/>
    </location>
    <ligand>
        <name>Mg(2+)</name>
        <dbReference type="ChEBI" id="CHEBI:18420"/>
    </ligand>
</feature>
<dbReference type="Pfam" id="PF02424">
    <property type="entry name" value="ApbE"/>
    <property type="match status" value="1"/>
</dbReference>
<protein>
    <recommendedName>
        <fullName evidence="2 10">FAD:protein FMN transferase</fullName>
        <ecNumber evidence="1 10">2.7.1.180</ecNumber>
    </recommendedName>
    <alternativeName>
        <fullName evidence="8 10">Flavin transferase</fullName>
    </alternativeName>
</protein>
<dbReference type="EMBL" id="LSDT01000002">
    <property type="protein sequence ID" value="KXB93185.1"/>
    <property type="molecule type" value="Genomic_DNA"/>
</dbReference>
<dbReference type="PANTHER" id="PTHR30040:SF2">
    <property type="entry name" value="FAD:PROTEIN FMN TRANSFERASE"/>
    <property type="match status" value="1"/>
</dbReference>
<dbReference type="SUPFAM" id="SSF143631">
    <property type="entry name" value="ApbE-like"/>
    <property type="match status" value="1"/>
</dbReference>
<organism evidence="13 14">
    <name type="scientific">Megasphaera hutchinsoni</name>
    <dbReference type="NCBI Taxonomy" id="1588748"/>
    <lineage>
        <taxon>Bacteria</taxon>
        <taxon>Bacillati</taxon>
        <taxon>Bacillota</taxon>
        <taxon>Negativicutes</taxon>
        <taxon>Veillonellales</taxon>
        <taxon>Veillonellaceae</taxon>
        <taxon>Megasphaera</taxon>
    </lineage>
</organism>
<dbReference type="EC" id="2.7.1.180" evidence="1 10"/>
<evidence type="ECO:0000256" key="4">
    <source>
        <dbReference type="ARBA" id="ARBA00022679"/>
    </source>
</evidence>
<keyword evidence="7 10" id="KW-0460">Magnesium</keyword>
<comment type="caution">
    <text evidence="13">The sequence shown here is derived from an EMBL/GenBank/DDBJ whole genome shotgun (WGS) entry which is preliminary data.</text>
</comment>
<evidence type="ECO:0000256" key="3">
    <source>
        <dbReference type="ARBA" id="ARBA00022630"/>
    </source>
</evidence>
<feature type="binding site" evidence="11">
    <location>
        <position position="301"/>
    </location>
    <ligand>
        <name>Mg(2+)</name>
        <dbReference type="ChEBI" id="CHEBI:18420"/>
    </ligand>
</feature>
<sequence length="353" mass="39052">MGKKRYVTIWLVLSLFLLVGCSGCGISHSEQFFDRSGVAMDTTISLRAAGGEAQQAIDESFASIEKLDRLASTNNPNSDVSKINRAAGKDYVSVDPMIYEMIALSKSYAAKSNGSFDITVGIFTRLWDIGNPDQHIPSPKSIRDNLQYVNYQDILLRPTDHAVKLAKPGMYIDLGGVAKGYAVDVVRDIYKRHHVQQGLINLGASSMFALGKNAKQTEWNIGIKHPRSDEDGNYLGIIKIENQFLSTSGDYERYFIKNGVRYHHIFDPKTGYPARSGVISDSIIIQEDIPHAGILSDILTTVVFVLGPQKGLAFIQNMPGVECEITGENGILYMTEGFKQRTSDINQDFRLSS</sequence>
<comment type="catalytic activity">
    <reaction evidence="9 10 12">
        <text>L-threonyl-[protein] + FAD = FMN-L-threonyl-[protein] + AMP + H(+)</text>
        <dbReference type="Rhea" id="RHEA:36847"/>
        <dbReference type="Rhea" id="RHEA-COMP:11060"/>
        <dbReference type="Rhea" id="RHEA-COMP:11061"/>
        <dbReference type="ChEBI" id="CHEBI:15378"/>
        <dbReference type="ChEBI" id="CHEBI:30013"/>
        <dbReference type="ChEBI" id="CHEBI:57692"/>
        <dbReference type="ChEBI" id="CHEBI:74257"/>
        <dbReference type="ChEBI" id="CHEBI:456215"/>
        <dbReference type="EC" id="2.7.1.180"/>
    </reaction>
</comment>